<proteinExistence type="predicted"/>
<dbReference type="EMBL" id="SLZZ01000009">
    <property type="protein sequence ID" value="TCS79092.1"/>
    <property type="molecule type" value="Genomic_DNA"/>
</dbReference>
<dbReference type="RefSeq" id="WP_279233341.1">
    <property type="nucleotide sequence ID" value="NZ_DAIPCY010000005.1"/>
</dbReference>
<keyword evidence="1" id="KW-0812">Transmembrane</keyword>
<keyword evidence="1" id="KW-0472">Membrane</keyword>
<evidence type="ECO:0000313" key="2">
    <source>
        <dbReference type="EMBL" id="TCS79092.1"/>
    </source>
</evidence>
<feature type="transmembrane region" description="Helical" evidence="1">
    <location>
        <begin position="7"/>
        <end position="39"/>
    </location>
</feature>
<gene>
    <name evidence="2" type="ORF">EDD59_10923</name>
</gene>
<reference evidence="2 3" key="1">
    <citation type="submission" date="2019-03" db="EMBL/GenBank/DDBJ databases">
        <title>Genomic Encyclopedia of Type Strains, Phase IV (KMG-IV): sequencing the most valuable type-strain genomes for metagenomic binning, comparative biology and taxonomic classification.</title>
        <authorList>
            <person name="Goeker M."/>
        </authorList>
    </citation>
    <scope>NUCLEOTIDE SEQUENCE [LARGE SCALE GENOMIC DNA]</scope>
    <source>
        <strain evidence="2 3">DSM 29489</strain>
    </source>
</reference>
<dbReference type="Proteomes" id="UP000295726">
    <property type="component" value="Unassembled WGS sequence"/>
</dbReference>
<protein>
    <submittedName>
        <fullName evidence="2">Uncharacterized protein</fullName>
    </submittedName>
</protein>
<keyword evidence="3" id="KW-1185">Reference proteome</keyword>
<comment type="caution">
    <text evidence="2">The sequence shown here is derived from an EMBL/GenBank/DDBJ whole genome shotgun (WGS) entry which is preliminary data.</text>
</comment>
<accession>A0A4V2URV6</accession>
<evidence type="ECO:0000256" key="1">
    <source>
        <dbReference type="SAM" id="Phobius"/>
    </source>
</evidence>
<dbReference type="AlphaFoldDB" id="A0A4V2URV6"/>
<sequence length="44" mass="4695">MKKVIGFALLWFGVGMILMLVLPNAIGLILTIIALAAGYKLFCG</sequence>
<evidence type="ECO:0000313" key="3">
    <source>
        <dbReference type="Proteomes" id="UP000295726"/>
    </source>
</evidence>
<keyword evidence="1" id="KW-1133">Transmembrane helix</keyword>
<organism evidence="2 3">
    <name type="scientific">Muricomes intestini</name>
    <dbReference type="NCBI Taxonomy" id="1796634"/>
    <lineage>
        <taxon>Bacteria</taxon>
        <taxon>Bacillati</taxon>
        <taxon>Bacillota</taxon>
        <taxon>Clostridia</taxon>
        <taxon>Lachnospirales</taxon>
        <taxon>Lachnospiraceae</taxon>
        <taxon>Muricomes</taxon>
    </lineage>
</organism>
<name>A0A4V2URV6_9FIRM</name>